<keyword evidence="2" id="KW-1185">Reference proteome</keyword>
<dbReference type="AlphaFoldDB" id="A0AAN9KTR7"/>
<proteinExistence type="predicted"/>
<sequence>MNRSIHDPIHPHPHLLQPTRKNLSCSMDYLRVSVNRPLFFSVIAFSFTTHTLSPSIKSEKSFLRGKLLEMLPKTNSSSLNS</sequence>
<name>A0AAN9KTR7_CANGL</name>
<organism evidence="1 2">
    <name type="scientific">Canavalia gladiata</name>
    <name type="common">Sword bean</name>
    <name type="synonym">Dolichos gladiatus</name>
    <dbReference type="NCBI Taxonomy" id="3824"/>
    <lineage>
        <taxon>Eukaryota</taxon>
        <taxon>Viridiplantae</taxon>
        <taxon>Streptophyta</taxon>
        <taxon>Embryophyta</taxon>
        <taxon>Tracheophyta</taxon>
        <taxon>Spermatophyta</taxon>
        <taxon>Magnoliopsida</taxon>
        <taxon>eudicotyledons</taxon>
        <taxon>Gunneridae</taxon>
        <taxon>Pentapetalae</taxon>
        <taxon>rosids</taxon>
        <taxon>fabids</taxon>
        <taxon>Fabales</taxon>
        <taxon>Fabaceae</taxon>
        <taxon>Papilionoideae</taxon>
        <taxon>50 kb inversion clade</taxon>
        <taxon>NPAAA clade</taxon>
        <taxon>indigoferoid/millettioid clade</taxon>
        <taxon>Phaseoleae</taxon>
        <taxon>Canavalia</taxon>
    </lineage>
</organism>
<dbReference type="EMBL" id="JAYMYQ010000007">
    <property type="protein sequence ID" value="KAK7321819.1"/>
    <property type="molecule type" value="Genomic_DNA"/>
</dbReference>
<comment type="caution">
    <text evidence="1">The sequence shown here is derived from an EMBL/GenBank/DDBJ whole genome shotgun (WGS) entry which is preliminary data.</text>
</comment>
<gene>
    <name evidence="1" type="ORF">VNO77_32792</name>
</gene>
<evidence type="ECO:0000313" key="2">
    <source>
        <dbReference type="Proteomes" id="UP001367508"/>
    </source>
</evidence>
<evidence type="ECO:0000313" key="1">
    <source>
        <dbReference type="EMBL" id="KAK7321819.1"/>
    </source>
</evidence>
<protein>
    <submittedName>
        <fullName evidence="1">Uncharacterized protein</fullName>
    </submittedName>
</protein>
<reference evidence="1 2" key="1">
    <citation type="submission" date="2024-01" db="EMBL/GenBank/DDBJ databases">
        <title>The genomes of 5 underutilized Papilionoideae crops provide insights into root nodulation and disease resistanc.</title>
        <authorList>
            <person name="Jiang F."/>
        </authorList>
    </citation>
    <scope>NUCLEOTIDE SEQUENCE [LARGE SCALE GENOMIC DNA]</scope>
    <source>
        <strain evidence="1">LVBAO_FW01</strain>
        <tissue evidence="1">Leaves</tissue>
    </source>
</reference>
<accession>A0AAN9KTR7</accession>
<dbReference type="Proteomes" id="UP001367508">
    <property type="component" value="Unassembled WGS sequence"/>
</dbReference>